<organism evidence="2 3">
    <name type="scientific">Datura stramonium</name>
    <name type="common">Jimsonweed</name>
    <name type="synonym">Common thornapple</name>
    <dbReference type="NCBI Taxonomy" id="4076"/>
    <lineage>
        <taxon>Eukaryota</taxon>
        <taxon>Viridiplantae</taxon>
        <taxon>Streptophyta</taxon>
        <taxon>Embryophyta</taxon>
        <taxon>Tracheophyta</taxon>
        <taxon>Spermatophyta</taxon>
        <taxon>Magnoliopsida</taxon>
        <taxon>eudicotyledons</taxon>
        <taxon>Gunneridae</taxon>
        <taxon>Pentapetalae</taxon>
        <taxon>asterids</taxon>
        <taxon>lamiids</taxon>
        <taxon>Solanales</taxon>
        <taxon>Solanaceae</taxon>
        <taxon>Solanoideae</taxon>
        <taxon>Datureae</taxon>
        <taxon>Datura</taxon>
    </lineage>
</organism>
<sequence length="103" mass="11685">MARSRRRYRKSTSTKYETPIRRTERGSGSRDSRGGRWCTGVRYVSCTTCPHGEAELPGLKNPHLKLPPREAILSPSLRNPQLWLLTIGYREGAANILFVQKST</sequence>
<evidence type="ECO:0000256" key="1">
    <source>
        <dbReference type="SAM" id="MobiDB-lite"/>
    </source>
</evidence>
<protein>
    <submittedName>
        <fullName evidence="2">Uncharacterized protein</fullName>
    </submittedName>
</protein>
<dbReference type="EMBL" id="JACEIK010000583">
    <property type="protein sequence ID" value="MCD7459423.1"/>
    <property type="molecule type" value="Genomic_DNA"/>
</dbReference>
<dbReference type="Proteomes" id="UP000823775">
    <property type="component" value="Unassembled WGS sequence"/>
</dbReference>
<name>A0ABS8SKT5_DATST</name>
<evidence type="ECO:0000313" key="2">
    <source>
        <dbReference type="EMBL" id="MCD7459423.1"/>
    </source>
</evidence>
<proteinExistence type="predicted"/>
<gene>
    <name evidence="2" type="ORF">HAX54_040880</name>
</gene>
<evidence type="ECO:0000313" key="3">
    <source>
        <dbReference type="Proteomes" id="UP000823775"/>
    </source>
</evidence>
<accession>A0ABS8SKT5</accession>
<feature type="compositionally biased region" description="Basic residues" evidence="1">
    <location>
        <begin position="1"/>
        <end position="12"/>
    </location>
</feature>
<keyword evidence="3" id="KW-1185">Reference proteome</keyword>
<reference evidence="2 3" key="1">
    <citation type="journal article" date="2021" name="BMC Genomics">
        <title>Datura genome reveals duplications of psychoactive alkaloid biosynthetic genes and high mutation rate following tissue culture.</title>
        <authorList>
            <person name="Rajewski A."/>
            <person name="Carter-House D."/>
            <person name="Stajich J."/>
            <person name="Litt A."/>
        </authorList>
    </citation>
    <scope>NUCLEOTIDE SEQUENCE [LARGE SCALE GENOMIC DNA]</scope>
    <source>
        <strain evidence="2">AR-01</strain>
    </source>
</reference>
<comment type="caution">
    <text evidence="2">The sequence shown here is derived from an EMBL/GenBank/DDBJ whole genome shotgun (WGS) entry which is preliminary data.</text>
</comment>
<feature type="compositionally biased region" description="Basic and acidic residues" evidence="1">
    <location>
        <begin position="18"/>
        <end position="34"/>
    </location>
</feature>
<feature type="region of interest" description="Disordered" evidence="1">
    <location>
        <begin position="1"/>
        <end position="34"/>
    </location>
</feature>